<feature type="transmembrane region" description="Helical" evidence="1">
    <location>
        <begin position="26"/>
        <end position="53"/>
    </location>
</feature>
<evidence type="ECO:0000313" key="2">
    <source>
        <dbReference type="EMBL" id="MDG3005817.1"/>
    </source>
</evidence>
<comment type="caution">
    <text evidence="2">The sequence shown here is derived from an EMBL/GenBank/DDBJ whole genome shotgun (WGS) entry which is preliminary data.</text>
</comment>
<feature type="transmembrane region" description="Helical" evidence="1">
    <location>
        <begin position="754"/>
        <end position="780"/>
    </location>
</feature>
<keyword evidence="3" id="KW-1185">Reference proteome</keyword>
<dbReference type="Pfam" id="PF09586">
    <property type="entry name" value="YfhO"/>
    <property type="match status" value="1"/>
</dbReference>
<keyword evidence="1" id="KW-0812">Transmembrane</keyword>
<feature type="transmembrane region" description="Helical" evidence="1">
    <location>
        <begin position="236"/>
        <end position="256"/>
    </location>
</feature>
<dbReference type="EMBL" id="JARRAG010000002">
    <property type="protein sequence ID" value="MDG3005817.1"/>
    <property type="molecule type" value="Genomic_DNA"/>
</dbReference>
<feature type="transmembrane region" description="Helical" evidence="1">
    <location>
        <begin position="409"/>
        <end position="429"/>
    </location>
</feature>
<feature type="transmembrane region" description="Helical" evidence="1">
    <location>
        <begin position="458"/>
        <end position="477"/>
    </location>
</feature>
<proteinExistence type="predicted"/>
<organism evidence="2 3">
    <name type="scientific">Paludisphaera mucosa</name>
    <dbReference type="NCBI Taxonomy" id="3030827"/>
    <lineage>
        <taxon>Bacteria</taxon>
        <taxon>Pseudomonadati</taxon>
        <taxon>Planctomycetota</taxon>
        <taxon>Planctomycetia</taxon>
        <taxon>Isosphaerales</taxon>
        <taxon>Isosphaeraceae</taxon>
        <taxon>Paludisphaera</taxon>
    </lineage>
</organism>
<feature type="transmembrane region" description="Helical" evidence="1">
    <location>
        <begin position="164"/>
        <end position="182"/>
    </location>
</feature>
<feature type="transmembrane region" description="Helical" evidence="1">
    <location>
        <begin position="114"/>
        <end position="133"/>
    </location>
</feature>
<feature type="transmembrane region" description="Helical" evidence="1">
    <location>
        <begin position="139"/>
        <end position="157"/>
    </location>
</feature>
<feature type="transmembrane region" description="Helical" evidence="1">
    <location>
        <begin position="339"/>
        <end position="360"/>
    </location>
</feature>
<keyword evidence="1" id="KW-1133">Transmembrane helix</keyword>
<dbReference type="Proteomes" id="UP001216907">
    <property type="component" value="Unassembled WGS sequence"/>
</dbReference>
<gene>
    <name evidence="2" type="ORF">PZE19_18675</name>
</gene>
<protein>
    <submittedName>
        <fullName evidence="2">YfhO family protein</fullName>
    </submittedName>
</protein>
<dbReference type="RefSeq" id="WP_277862146.1">
    <property type="nucleotide sequence ID" value="NZ_JARRAG010000002.1"/>
</dbReference>
<name>A0ABT6FE20_9BACT</name>
<feature type="transmembrane region" description="Helical" evidence="1">
    <location>
        <begin position="800"/>
        <end position="818"/>
    </location>
</feature>
<reference evidence="2 3" key="1">
    <citation type="submission" date="2023-03" db="EMBL/GenBank/DDBJ databases">
        <title>Paludisphaera mucosa sp. nov. a novel planctomycete from northern fen.</title>
        <authorList>
            <person name="Ivanova A."/>
        </authorList>
    </citation>
    <scope>NUCLEOTIDE SEQUENCE [LARGE SCALE GENOMIC DNA]</scope>
    <source>
        <strain evidence="2 3">Pla2</strain>
    </source>
</reference>
<evidence type="ECO:0000256" key="1">
    <source>
        <dbReference type="SAM" id="Phobius"/>
    </source>
</evidence>
<accession>A0ABT6FE20</accession>
<keyword evidence="1" id="KW-0472">Membrane</keyword>
<feature type="transmembrane region" description="Helical" evidence="1">
    <location>
        <begin position="380"/>
        <end position="397"/>
    </location>
</feature>
<feature type="transmembrane region" description="Helical" evidence="1">
    <location>
        <begin position="314"/>
        <end position="332"/>
    </location>
</feature>
<feature type="transmembrane region" description="Helical" evidence="1">
    <location>
        <begin position="202"/>
        <end position="224"/>
    </location>
</feature>
<dbReference type="PANTHER" id="PTHR38454">
    <property type="entry name" value="INTEGRAL MEMBRANE PROTEIN-RELATED"/>
    <property type="match status" value="1"/>
</dbReference>
<dbReference type="PANTHER" id="PTHR38454:SF1">
    <property type="entry name" value="INTEGRAL MEMBRANE PROTEIN"/>
    <property type="match status" value="1"/>
</dbReference>
<evidence type="ECO:0000313" key="3">
    <source>
        <dbReference type="Proteomes" id="UP001216907"/>
    </source>
</evidence>
<dbReference type="InterPro" id="IPR018580">
    <property type="entry name" value="Uncharacterised_YfhO"/>
</dbReference>
<sequence length="849" mass="92679">MSQPEGTLVEADSSWFEPPTWGTRDLVALAVWTAGLCWVFREAVFLRGAFFYFDVSEINYPYRHFFAEELKAGRFSRWCPWLYCGMPLFSESQAGYLHPLKYLFYPWMETWKAFNFDTVFSIWLAGAGTYGWLRRHVGPAAALTGAALFGAGGFTWAHLVHTSMINALASVPFVVWALEWSWGSGRWRGVALGGFALACQVFAGHLQDVILCSGIVGLYGLFRACTSSTRAEARTVLTRTFGLVALGVLISAVQWIPSKELLDRSPRAGGLSYDELTYGSWSPELLPTLALREAYGTRARDTDWMDGFYPYHEMNAYLGLLGLALAVVGAAGPGGRDRWTTGFVLLTITGALLMLGRFTFLFDYANRIPIAGSSREPVRLHLWVSLGVAALAAVGVERLQRPGLVSLRAAMVFVAVVMIASLPILAYVYSPVWTDPRRWTTPYHIDRYRWLGRELGVGAIRTGVLLVAGLMLARAAAAAQNPVRRARLAAALPVLVFMDLLGAHEVDPVTVPPSYWTSPPESVQRLKADPTFIRVFGKGDRSAGEPGYASEPIDFFRARDALDWSLPAAWGLASSKGETPMIPRRILDYFDHAQYRAGRFDLDSVSHVVTGRTLRSTFVPNEPVGDAFLHVNPNALPRARLAGRPAYAEGREEAVETLTRLGPEVQERLVVEDPARPLDADARVAGTAKIETDLPEEVVVSVSAETPAYLVLADTFDPGWSATVDGEPAAIVPAYVAFRAVFVKPGSHRIVFRYAPAGFAAGLAATAVGCLLALGCMLRPGSATATPDHVVMAGAGRLKAVWLAAAILVVVASIPRLGPTGVSVQSRWGRAWHTFTWGAGLEAMHENRR</sequence>